<dbReference type="AlphaFoldDB" id="A0AAE0W433"/>
<dbReference type="EMBL" id="JAEAOA010002176">
    <property type="protein sequence ID" value="KAK3599747.1"/>
    <property type="molecule type" value="Genomic_DNA"/>
</dbReference>
<gene>
    <name evidence="1" type="ORF">CHS0354_037226</name>
</gene>
<reference evidence="1" key="2">
    <citation type="journal article" date="2021" name="Genome Biol. Evol.">
        <title>Developing a high-quality reference genome for a parasitic bivalve with doubly uniparental inheritance (Bivalvia: Unionida).</title>
        <authorList>
            <person name="Smith C.H."/>
        </authorList>
    </citation>
    <scope>NUCLEOTIDE SEQUENCE</scope>
    <source>
        <strain evidence="1">CHS0354</strain>
        <tissue evidence="1">Mantle</tissue>
    </source>
</reference>
<comment type="caution">
    <text evidence="1">The sequence shown here is derived from an EMBL/GenBank/DDBJ whole genome shotgun (WGS) entry which is preliminary data.</text>
</comment>
<organism evidence="1 2">
    <name type="scientific">Potamilus streckersoni</name>
    <dbReference type="NCBI Taxonomy" id="2493646"/>
    <lineage>
        <taxon>Eukaryota</taxon>
        <taxon>Metazoa</taxon>
        <taxon>Spiralia</taxon>
        <taxon>Lophotrochozoa</taxon>
        <taxon>Mollusca</taxon>
        <taxon>Bivalvia</taxon>
        <taxon>Autobranchia</taxon>
        <taxon>Heteroconchia</taxon>
        <taxon>Palaeoheterodonta</taxon>
        <taxon>Unionida</taxon>
        <taxon>Unionoidea</taxon>
        <taxon>Unionidae</taxon>
        <taxon>Ambleminae</taxon>
        <taxon>Lampsilini</taxon>
        <taxon>Potamilus</taxon>
    </lineage>
</organism>
<dbReference type="Proteomes" id="UP001195483">
    <property type="component" value="Unassembled WGS sequence"/>
</dbReference>
<accession>A0AAE0W433</accession>
<sequence>MFYTTGDRGSAHSPVPKHLSTTYTCLNTFEARILYTRKGITAAIQVLATHVYVKQYSLNAPSKALVGVTMTTNIALKYYTTLLGVTLDHECRPKIFYGPMRSYTSYECRPKRF</sequence>
<protein>
    <submittedName>
        <fullName evidence="1">Uncharacterized protein</fullName>
    </submittedName>
</protein>
<proteinExistence type="predicted"/>
<reference evidence="1" key="1">
    <citation type="journal article" date="2021" name="Genome Biol. Evol.">
        <title>A High-Quality Reference Genome for a Parasitic Bivalve with Doubly Uniparental Inheritance (Bivalvia: Unionida).</title>
        <authorList>
            <person name="Smith C.H."/>
        </authorList>
    </citation>
    <scope>NUCLEOTIDE SEQUENCE</scope>
    <source>
        <strain evidence="1">CHS0354</strain>
    </source>
</reference>
<name>A0AAE0W433_9BIVA</name>
<evidence type="ECO:0000313" key="2">
    <source>
        <dbReference type="Proteomes" id="UP001195483"/>
    </source>
</evidence>
<reference evidence="1" key="3">
    <citation type="submission" date="2023-05" db="EMBL/GenBank/DDBJ databases">
        <authorList>
            <person name="Smith C.H."/>
        </authorList>
    </citation>
    <scope>NUCLEOTIDE SEQUENCE</scope>
    <source>
        <strain evidence="1">CHS0354</strain>
        <tissue evidence="1">Mantle</tissue>
    </source>
</reference>
<evidence type="ECO:0000313" key="1">
    <source>
        <dbReference type="EMBL" id="KAK3599747.1"/>
    </source>
</evidence>
<keyword evidence="2" id="KW-1185">Reference proteome</keyword>